<feature type="signal peptide" evidence="1">
    <location>
        <begin position="1"/>
        <end position="24"/>
    </location>
</feature>
<gene>
    <name evidence="2" type="ORF">SOIL9_62150</name>
</gene>
<reference evidence="2 3" key="1">
    <citation type="submission" date="2019-05" db="EMBL/GenBank/DDBJ databases">
        <authorList>
            <consortium name="Science for Life Laboratories"/>
        </authorList>
    </citation>
    <scope>NUCLEOTIDE SEQUENCE [LARGE SCALE GENOMIC DNA]</scope>
    <source>
        <strain evidence="2">Soil9</strain>
    </source>
</reference>
<dbReference type="AlphaFoldDB" id="A0A6P2CRH0"/>
<keyword evidence="3" id="KW-1185">Reference proteome</keyword>
<organism evidence="2 3">
    <name type="scientific">Gemmata massiliana</name>
    <dbReference type="NCBI Taxonomy" id="1210884"/>
    <lineage>
        <taxon>Bacteria</taxon>
        <taxon>Pseudomonadati</taxon>
        <taxon>Planctomycetota</taxon>
        <taxon>Planctomycetia</taxon>
        <taxon>Gemmatales</taxon>
        <taxon>Gemmataceae</taxon>
        <taxon>Gemmata</taxon>
    </lineage>
</organism>
<dbReference type="Gene3D" id="2.60.120.380">
    <property type="match status" value="2"/>
</dbReference>
<keyword evidence="1" id="KW-0732">Signal</keyword>
<protein>
    <submittedName>
        <fullName evidence="2">Uncharacterized protein</fullName>
    </submittedName>
</protein>
<dbReference type="SUPFAM" id="SSF89260">
    <property type="entry name" value="Collagen-binding domain"/>
    <property type="match status" value="1"/>
</dbReference>
<name>A0A6P2CRH0_9BACT</name>
<accession>A0A6P2CRH0</accession>
<dbReference type="Proteomes" id="UP000464178">
    <property type="component" value="Chromosome"/>
</dbReference>
<dbReference type="KEGG" id="gms:SOIL9_62150"/>
<evidence type="ECO:0000313" key="3">
    <source>
        <dbReference type="Proteomes" id="UP000464178"/>
    </source>
</evidence>
<evidence type="ECO:0000256" key="1">
    <source>
        <dbReference type="SAM" id="SignalP"/>
    </source>
</evidence>
<dbReference type="EMBL" id="LR593886">
    <property type="protein sequence ID" value="VTR91499.1"/>
    <property type="molecule type" value="Genomic_DNA"/>
</dbReference>
<sequence>MLRFCLYLCLSAFICGGFSSFVFAAPPAITHLYPAGAQRGTTTEVTAAGTLDATTKVWVSGVGVSAEVSKGKFAVTVAKDAIPSTYWLRAHNAEGANALRPFVVGVLPEVTEKEPNDDFRKPHALDGSTVTVNGRLEKNGDVDCFAVPLKKGQTLVASLQANRVLNSPIDGMLQILSADGFVLEENNDFHGLDPQLAFTAKKDGTYIARVYAFPATPDASIRYFGSDACVYRLTLTTGAFADFALPVREPDAPLRADVRGWNIPKTGKRLLVPKAASGEAFAILSDPEIANTVPLRVEPHAHFVDVDQRDRLAPKYEVPFSLTTRLPAKGTARRVSVSLKKGQALTIQVESRALGLAVNPVIEVFDKDEKRVARAEPAKLNGDSVLAFTPPADGAYSIAASDLYGGGGSARDVFLIRVLEAKPDYDLTVAADRFAIIPGQPTTIPVKVNRLNEFAKNVEISAEGLPEGVKLDVAKPAKAQAGVVTISLTAGKPWSGSFRLIGTIKGEPKYQRTARFAQTESDDTTADLWLTVTAPPKK</sequence>
<evidence type="ECO:0000313" key="2">
    <source>
        <dbReference type="EMBL" id="VTR91499.1"/>
    </source>
</evidence>
<feature type="chain" id="PRO_5027093088" evidence="1">
    <location>
        <begin position="25"/>
        <end position="538"/>
    </location>
</feature>
<proteinExistence type="predicted"/>
<dbReference type="RefSeq" id="WP_162666481.1">
    <property type="nucleotide sequence ID" value="NZ_LR593886.1"/>
</dbReference>